<evidence type="ECO:0000256" key="16">
    <source>
        <dbReference type="SAM" id="SignalP"/>
    </source>
</evidence>
<dbReference type="PANTHER" id="PTHR24300:SF375">
    <property type="entry name" value="CYTOCHROME P450 FAMILY"/>
    <property type="match status" value="1"/>
</dbReference>
<dbReference type="AlphaFoldDB" id="A0A131XT58"/>
<evidence type="ECO:0000256" key="6">
    <source>
        <dbReference type="ARBA" id="ARBA00022617"/>
    </source>
</evidence>
<dbReference type="GO" id="GO:0020037">
    <property type="term" value="F:heme binding"/>
    <property type="evidence" value="ECO:0007669"/>
    <property type="project" value="InterPro"/>
</dbReference>
<name>A0A131XT58_IXORI</name>
<comment type="subcellular location">
    <subcellularLocation>
        <location evidence="4">Endoplasmic reticulum membrane</location>
        <topology evidence="4">Peripheral membrane protein</topology>
    </subcellularLocation>
    <subcellularLocation>
        <location evidence="3">Microsome membrane</location>
        <topology evidence="3">Peripheral membrane protein</topology>
    </subcellularLocation>
</comment>
<proteinExistence type="evidence at transcript level"/>
<keyword evidence="7 14" id="KW-0479">Metal-binding</keyword>
<keyword evidence="6 14" id="KW-0349">Heme</keyword>
<dbReference type="PANTHER" id="PTHR24300">
    <property type="entry name" value="CYTOCHROME P450 508A4-RELATED"/>
    <property type="match status" value="1"/>
</dbReference>
<keyword evidence="8" id="KW-0256">Endoplasmic reticulum</keyword>
<evidence type="ECO:0000256" key="4">
    <source>
        <dbReference type="ARBA" id="ARBA00004406"/>
    </source>
</evidence>
<dbReference type="FunFam" id="1.10.630.10:FF:000238">
    <property type="entry name" value="Cytochrome P450 2A6"/>
    <property type="match status" value="1"/>
</dbReference>
<feature type="non-terminal residue" evidence="17">
    <location>
        <position position="1"/>
    </location>
</feature>
<dbReference type="InterPro" id="IPR001128">
    <property type="entry name" value="Cyt_P450"/>
</dbReference>
<evidence type="ECO:0000256" key="3">
    <source>
        <dbReference type="ARBA" id="ARBA00004174"/>
    </source>
</evidence>
<dbReference type="Pfam" id="PF00067">
    <property type="entry name" value="p450"/>
    <property type="match status" value="1"/>
</dbReference>
<protein>
    <submittedName>
        <fullName evidence="17">Putative cytochrome</fullName>
    </submittedName>
</protein>
<organism evidence="17">
    <name type="scientific">Ixodes ricinus</name>
    <name type="common">Common tick</name>
    <name type="synonym">Acarus ricinus</name>
    <dbReference type="NCBI Taxonomy" id="34613"/>
    <lineage>
        <taxon>Eukaryota</taxon>
        <taxon>Metazoa</taxon>
        <taxon>Ecdysozoa</taxon>
        <taxon>Arthropoda</taxon>
        <taxon>Chelicerata</taxon>
        <taxon>Arachnida</taxon>
        <taxon>Acari</taxon>
        <taxon>Parasitiformes</taxon>
        <taxon>Ixodida</taxon>
        <taxon>Ixodoidea</taxon>
        <taxon>Ixodidae</taxon>
        <taxon>Ixodinae</taxon>
        <taxon>Ixodes</taxon>
    </lineage>
</organism>
<evidence type="ECO:0000256" key="5">
    <source>
        <dbReference type="ARBA" id="ARBA00010617"/>
    </source>
</evidence>
<keyword evidence="13" id="KW-0472">Membrane</keyword>
<keyword evidence="9" id="KW-0492">Microsome</keyword>
<comment type="cofactor">
    <cofactor evidence="1 14">
        <name>heme</name>
        <dbReference type="ChEBI" id="CHEBI:30413"/>
    </cofactor>
</comment>
<evidence type="ECO:0000256" key="2">
    <source>
        <dbReference type="ARBA" id="ARBA00003690"/>
    </source>
</evidence>
<keyword evidence="12 15" id="KW-0503">Monooxygenase</keyword>
<evidence type="ECO:0000256" key="10">
    <source>
        <dbReference type="ARBA" id="ARBA00023002"/>
    </source>
</evidence>
<keyword evidence="11 14" id="KW-0408">Iron</keyword>
<keyword evidence="16" id="KW-0732">Signal</keyword>
<dbReference type="SUPFAM" id="SSF48264">
    <property type="entry name" value="Cytochrome P450"/>
    <property type="match status" value="1"/>
</dbReference>
<evidence type="ECO:0000256" key="1">
    <source>
        <dbReference type="ARBA" id="ARBA00001971"/>
    </source>
</evidence>
<dbReference type="InterPro" id="IPR050182">
    <property type="entry name" value="Cytochrome_P450_fam2"/>
</dbReference>
<dbReference type="GO" id="GO:0005506">
    <property type="term" value="F:iron ion binding"/>
    <property type="evidence" value="ECO:0007669"/>
    <property type="project" value="InterPro"/>
</dbReference>
<evidence type="ECO:0000313" key="17">
    <source>
        <dbReference type="EMBL" id="JAP70503.1"/>
    </source>
</evidence>
<comment type="function">
    <text evidence="2">May be involved in the metabolism of insect hormones and in the breakdown of synthetic insecticides.</text>
</comment>
<evidence type="ECO:0000256" key="7">
    <source>
        <dbReference type="ARBA" id="ARBA00022723"/>
    </source>
</evidence>
<dbReference type="Gene3D" id="1.10.630.10">
    <property type="entry name" value="Cytochrome P450"/>
    <property type="match status" value="1"/>
</dbReference>
<dbReference type="EMBL" id="GEFM01005293">
    <property type="protein sequence ID" value="JAP70503.1"/>
    <property type="molecule type" value="mRNA"/>
</dbReference>
<dbReference type="GO" id="GO:0006082">
    <property type="term" value="P:organic acid metabolic process"/>
    <property type="evidence" value="ECO:0007669"/>
    <property type="project" value="TreeGrafter"/>
</dbReference>
<dbReference type="GO" id="GO:0016712">
    <property type="term" value="F:oxidoreductase activity, acting on paired donors, with incorporation or reduction of molecular oxygen, reduced flavin or flavoprotein as one donor, and incorporation of one atom of oxygen"/>
    <property type="evidence" value="ECO:0007669"/>
    <property type="project" value="TreeGrafter"/>
</dbReference>
<dbReference type="GO" id="GO:0006805">
    <property type="term" value="P:xenobiotic metabolic process"/>
    <property type="evidence" value="ECO:0007669"/>
    <property type="project" value="TreeGrafter"/>
</dbReference>
<feature type="chain" id="PRO_5012249599" evidence="16">
    <location>
        <begin position="16"/>
        <end position="491"/>
    </location>
</feature>
<reference evidence="17" key="1">
    <citation type="submission" date="2016-02" db="EMBL/GenBank/DDBJ databases">
        <title>RNAseq analyses of the midgut from blood- or serum-fed Ixodes ricinus ticks.</title>
        <authorList>
            <person name="Perner J."/>
            <person name="Provaznik J."/>
            <person name="Schrenkova J."/>
            <person name="Urbanova V."/>
            <person name="Ribeiro J.M."/>
            <person name="Kopacek P."/>
        </authorList>
    </citation>
    <scope>NUCLEOTIDE SEQUENCE</scope>
    <source>
        <tissue evidence="17">Gut</tissue>
    </source>
</reference>
<dbReference type="PRINTS" id="PR00385">
    <property type="entry name" value="P450"/>
</dbReference>
<keyword evidence="10 15" id="KW-0560">Oxidoreductase</keyword>
<dbReference type="PROSITE" id="PS00086">
    <property type="entry name" value="CYTOCHROME_P450"/>
    <property type="match status" value="1"/>
</dbReference>
<dbReference type="InterPro" id="IPR036396">
    <property type="entry name" value="Cyt_P450_sf"/>
</dbReference>
<evidence type="ECO:0000256" key="8">
    <source>
        <dbReference type="ARBA" id="ARBA00022824"/>
    </source>
</evidence>
<feature type="signal peptide" evidence="16">
    <location>
        <begin position="1"/>
        <end position="15"/>
    </location>
</feature>
<dbReference type="InterPro" id="IPR002401">
    <property type="entry name" value="Cyt_P450_E_grp-I"/>
</dbReference>
<comment type="similarity">
    <text evidence="5 15">Belongs to the cytochrome P450 family.</text>
</comment>
<evidence type="ECO:0000256" key="13">
    <source>
        <dbReference type="ARBA" id="ARBA00023136"/>
    </source>
</evidence>
<accession>A0A131XT58</accession>
<evidence type="ECO:0000256" key="15">
    <source>
        <dbReference type="RuleBase" id="RU000461"/>
    </source>
</evidence>
<evidence type="ECO:0000256" key="14">
    <source>
        <dbReference type="PIRSR" id="PIRSR602401-1"/>
    </source>
</evidence>
<dbReference type="InterPro" id="IPR017972">
    <property type="entry name" value="Cyt_P450_CS"/>
</dbReference>
<evidence type="ECO:0000256" key="12">
    <source>
        <dbReference type="ARBA" id="ARBA00023033"/>
    </source>
</evidence>
<dbReference type="GO" id="GO:0005789">
    <property type="term" value="C:endoplasmic reticulum membrane"/>
    <property type="evidence" value="ECO:0007669"/>
    <property type="project" value="UniProtKB-SubCell"/>
</dbReference>
<evidence type="ECO:0000256" key="9">
    <source>
        <dbReference type="ARBA" id="ARBA00022848"/>
    </source>
</evidence>
<dbReference type="PRINTS" id="PR00463">
    <property type="entry name" value="EP450I"/>
</dbReference>
<feature type="binding site" description="axial binding residue" evidence="14">
    <location>
        <position position="438"/>
    </location>
    <ligand>
        <name>heme</name>
        <dbReference type="ChEBI" id="CHEBI:30413"/>
    </ligand>
    <ligandPart>
        <name>Fe</name>
        <dbReference type="ChEBI" id="CHEBI:18248"/>
    </ligandPart>
</feature>
<evidence type="ECO:0000256" key="11">
    <source>
        <dbReference type="ARBA" id="ARBA00023004"/>
    </source>
</evidence>
<sequence>VVTTVVSASLLVVFAAWMHRNRKHETSSKSLPPGPWGLPLVGYLPFLRRKQHVVFRDLAYKYGPIFSVRLGVVNVVILNSYESVQEAFSKKQLLARTPKLFLTQAGVAGFMTLNGKSWIDNRKYCLHLINSPAYGQKDMETQVQEEIVYLAEKISEVKGCPIPVEQYLLPSLSNNVTALVFGQRYDFDDPRRKMLDDILDTGMRCLAAGAVITFMPRGFRMLSTACFNRFGALRPLVQKLTNFMRQEHGLDEKGPLEPQVNNFIDGYLQLVSEHKTDPNTSFNMPNLIGNALAVFAAGSQTTCTTLLWSLLSLADKVDTVQRKVQEEIDRVTEGRRAPAWSDRHDMPYTMATVWETQRWRTLSVLGIPREADEDVIVQGYLIKAGTVVMANLWAVHMDPDLWEAPDEFRPERFLTKDGSRLLPKPEWLMPFSAGKRMCPAENFANLEVFLYLARLLQKFTVLPEEGRTVDFNYDTEGFCMPRSQNLRFMPR</sequence>